<dbReference type="RefSeq" id="WP_093100430.1">
    <property type="nucleotide sequence ID" value="NZ_CP158798.1"/>
</dbReference>
<keyword evidence="2" id="KW-0732">Signal</keyword>
<feature type="compositionally biased region" description="Basic and acidic residues" evidence="1">
    <location>
        <begin position="105"/>
        <end position="119"/>
    </location>
</feature>
<evidence type="ECO:0000256" key="2">
    <source>
        <dbReference type="SAM" id="SignalP"/>
    </source>
</evidence>
<organism evidence="3 4">
    <name type="scientific">Sphingobacterium mizutaii</name>
    <dbReference type="NCBI Taxonomy" id="1010"/>
    <lineage>
        <taxon>Bacteria</taxon>
        <taxon>Pseudomonadati</taxon>
        <taxon>Bacteroidota</taxon>
        <taxon>Sphingobacteriia</taxon>
        <taxon>Sphingobacteriales</taxon>
        <taxon>Sphingobacteriaceae</taxon>
        <taxon>Sphingobacterium</taxon>
    </lineage>
</organism>
<feature type="region of interest" description="Disordered" evidence="1">
    <location>
        <begin position="96"/>
        <end position="127"/>
    </location>
</feature>
<sequence>MKKFILISILLLIWVIPSSAQNTQNIQKKKPLEFKWDGNSKDSLKRFNIPLLDSLDKSIEIPNAYKGQKGLLSTPNAIQKQQDDSVILEKKLSGGESVRMPGTQKLEENGKIVKQDPETLKSPLIKK</sequence>
<evidence type="ECO:0000313" key="3">
    <source>
        <dbReference type="EMBL" id="SNV58206.1"/>
    </source>
</evidence>
<feature type="chain" id="PRO_5042519393" evidence="2">
    <location>
        <begin position="21"/>
        <end position="127"/>
    </location>
</feature>
<proteinExistence type="predicted"/>
<dbReference type="Proteomes" id="UP000215355">
    <property type="component" value="Chromosome 1"/>
</dbReference>
<gene>
    <name evidence="3" type="ORF">SAMEA4412673_03398</name>
</gene>
<protein>
    <submittedName>
        <fullName evidence="3">Uncharacterized protein</fullName>
    </submittedName>
</protein>
<dbReference type="EMBL" id="LT906468">
    <property type="protein sequence ID" value="SNV58206.1"/>
    <property type="molecule type" value="Genomic_DNA"/>
</dbReference>
<reference evidence="3 4" key="1">
    <citation type="submission" date="2017-06" db="EMBL/GenBank/DDBJ databases">
        <authorList>
            <consortium name="Pathogen Informatics"/>
        </authorList>
    </citation>
    <scope>NUCLEOTIDE SEQUENCE [LARGE SCALE GENOMIC DNA]</scope>
    <source>
        <strain evidence="3 4">NCTC12149</strain>
    </source>
</reference>
<dbReference type="KEGG" id="smiz:4412673_03398"/>
<name>A0AAJ4XDW9_9SPHI</name>
<evidence type="ECO:0000256" key="1">
    <source>
        <dbReference type="SAM" id="MobiDB-lite"/>
    </source>
</evidence>
<accession>A0AAJ4XDW9</accession>
<dbReference type="AlphaFoldDB" id="A0AAJ4XDW9"/>
<evidence type="ECO:0000313" key="4">
    <source>
        <dbReference type="Proteomes" id="UP000215355"/>
    </source>
</evidence>
<feature type="signal peptide" evidence="2">
    <location>
        <begin position="1"/>
        <end position="20"/>
    </location>
</feature>